<proteinExistence type="predicted"/>
<reference evidence="3" key="1">
    <citation type="journal article" date="2014" name="Int. J. Syst. Evol. Microbiol.">
        <title>Complete genome sequence of Corynebacterium casei LMG S-19264T (=DSM 44701T), isolated from a smear-ripened cheese.</title>
        <authorList>
            <consortium name="US DOE Joint Genome Institute (JGI-PGF)"/>
            <person name="Walter F."/>
            <person name="Albersmeier A."/>
            <person name="Kalinowski J."/>
            <person name="Ruckert C."/>
        </authorList>
    </citation>
    <scope>NUCLEOTIDE SEQUENCE</scope>
    <source>
        <strain evidence="3">JCM 4122</strain>
    </source>
</reference>
<evidence type="ECO:0000256" key="2">
    <source>
        <dbReference type="SAM" id="SignalP"/>
    </source>
</evidence>
<evidence type="ECO:0000256" key="1">
    <source>
        <dbReference type="SAM" id="MobiDB-lite"/>
    </source>
</evidence>
<dbReference type="GeneID" id="95660745"/>
<reference evidence="3" key="2">
    <citation type="submission" date="2020-09" db="EMBL/GenBank/DDBJ databases">
        <authorList>
            <person name="Sun Q."/>
            <person name="Ohkuma M."/>
        </authorList>
    </citation>
    <scope>NUCLEOTIDE SEQUENCE</scope>
    <source>
        <strain evidence="3">JCM 4122</strain>
    </source>
</reference>
<dbReference type="AlphaFoldDB" id="A0A919BH88"/>
<dbReference type="Proteomes" id="UP000632849">
    <property type="component" value="Unassembled WGS sequence"/>
</dbReference>
<evidence type="ECO:0000313" key="4">
    <source>
        <dbReference type="Proteomes" id="UP000632849"/>
    </source>
</evidence>
<keyword evidence="2" id="KW-0732">Signal</keyword>
<protein>
    <recommendedName>
        <fullName evidence="5">Secreted protein</fullName>
    </recommendedName>
</protein>
<dbReference type="EMBL" id="BNBE01000001">
    <property type="protein sequence ID" value="GHF91085.1"/>
    <property type="molecule type" value="Genomic_DNA"/>
</dbReference>
<feature type="signal peptide" evidence="2">
    <location>
        <begin position="1"/>
        <end position="30"/>
    </location>
</feature>
<comment type="caution">
    <text evidence="3">The sequence shown here is derived from an EMBL/GenBank/DDBJ whole genome shotgun (WGS) entry which is preliminary data.</text>
</comment>
<gene>
    <name evidence="3" type="ORF">GCM10017667_20400</name>
</gene>
<feature type="chain" id="PRO_5038897616" description="Secreted protein" evidence="2">
    <location>
        <begin position="31"/>
        <end position="77"/>
    </location>
</feature>
<organism evidence="3 4">
    <name type="scientific">Streptomyces filamentosus</name>
    <name type="common">Streptomyces roseosporus</name>
    <dbReference type="NCBI Taxonomy" id="67294"/>
    <lineage>
        <taxon>Bacteria</taxon>
        <taxon>Bacillati</taxon>
        <taxon>Actinomycetota</taxon>
        <taxon>Actinomycetes</taxon>
        <taxon>Kitasatosporales</taxon>
        <taxon>Streptomycetaceae</taxon>
        <taxon>Streptomyces</taxon>
    </lineage>
</organism>
<dbReference type="RefSeq" id="WP_150230321.1">
    <property type="nucleotide sequence ID" value="NZ_BNBE01000001.1"/>
</dbReference>
<accession>A0A919BH88</accession>
<sequence>MNARPNAGLRTTARQFALALTACLAVGGGAALVVAPQAASAPSHTVAGVAGDPLPTPTMTTTEDNGWNRPTPAPTGN</sequence>
<keyword evidence="4" id="KW-1185">Reference proteome</keyword>
<evidence type="ECO:0000313" key="3">
    <source>
        <dbReference type="EMBL" id="GHF91085.1"/>
    </source>
</evidence>
<name>A0A919BH88_STRFL</name>
<feature type="region of interest" description="Disordered" evidence="1">
    <location>
        <begin position="42"/>
        <end position="77"/>
    </location>
</feature>
<evidence type="ECO:0008006" key="5">
    <source>
        <dbReference type="Google" id="ProtNLM"/>
    </source>
</evidence>